<proteinExistence type="predicted"/>
<keyword evidence="2" id="KW-1133">Transmembrane helix</keyword>
<keyword evidence="4" id="KW-1185">Reference proteome</keyword>
<feature type="transmembrane region" description="Helical" evidence="2">
    <location>
        <begin position="84"/>
        <end position="104"/>
    </location>
</feature>
<feature type="transmembrane region" description="Helical" evidence="2">
    <location>
        <begin position="58"/>
        <end position="77"/>
    </location>
</feature>
<gene>
    <name evidence="3" type="ORF">G5C51_23890</name>
</gene>
<dbReference type="NCBIfam" id="TIGR02234">
    <property type="entry name" value="trp_oprn_chp"/>
    <property type="match status" value="1"/>
</dbReference>
<protein>
    <submittedName>
        <fullName evidence="3">TIGR02234 family membrane protein</fullName>
    </submittedName>
</protein>
<evidence type="ECO:0000313" key="4">
    <source>
        <dbReference type="Proteomes" id="UP000481583"/>
    </source>
</evidence>
<keyword evidence="2" id="KW-0472">Membrane</keyword>
<dbReference type="InterPro" id="IPR019051">
    <property type="entry name" value="Trp_biosyn_TM_oprn/chp"/>
</dbReference>
<dbReference type="Proteomes" id="UP000481583">
    <property type="component" value="Unassembled WGS sequence"/>
</dbReference>
<name>A0A6G4U3X1_9ACTN</name>
<feature type="compositionally biased region" description="Basic and acidic residues" evidence="1">
    <location>
        <begin position="178"/>
        <end position="202"/>
    </location>
</feature>
<accession>A0A6G4U3X1</accession>
<dbReference type="InterPro" id="IPR011746">
    <property type="entry name" value="Trp_synth-assoc_CHP"/>
</dbReference>
<comment type="caution">
    <text evidence="3">The sequence shown here is derived from an EMBL/GenBank/DDBJ whole genome shotgun (WGS) entry which is preliminary data.</text>
</comment>
<dbReference type="EMBL" id="JAAKZV010000117">
    <property type="protein sequence ID" value="NGN66935.1"/>
    <property type="molecule type" value="Genomic_DNA"/>
</dbReference>
<dbReference type="RefSeq" id="WP_165240238.1">
    <property type="nucleotide sequence ID" value="NZ_JAAKZV010000117.1"/>
</dbReference>
<reference evidence="3 4" key="1">
    <citation type="submission" date="2020-02" db="EMBL/GenBank/DDBJ databases">
        <title>Whole-genome analyses of novel actinobacteria.</title>
        <authorList>
            <person name="Sahin N."/>
        </authorList>
    </citation>
    <scope>NUCLEOTIDE SEQUENCE [LARGE SCALE GENOMIC DNA]</scope>
    <source>
        <strain evidence="3 4">A7024</strain>
    </source>
</reference>
<dbReference type="Pfam" id="PF09534">
    <property type="entry name" value="Trp_oprn_chp"/>
    <property type="match status" value="1"/>
</dbReference>
<evidence type="ECO:0000313" key="3">
    <source>
        <dbReference type="EMBL" id="NGN66935.1"/>
    </source>
</evidence>
<feature type="transmembrane region" description="Helical" evidence="2">
    <location>
        <begin position="132"/>
        <end position="152"/>
    </location>
</feature>
<evidence type="ECO:0000256" key="2">
    <source>
        <dbReference type="SAM" id="Phobius"/>
    </source>
</evidence>
<organism evidence="3 4">
    <name type="scientific">Streptomyces coryli</name>
    <dbReference type="NCBI Taxonomy" id="1128680"/>
    <lineage>
        <taxon>Bacteria</taxon>
        <taxon>Bacillati</taxon>
        <taxon>Actinomycetota</taxon>
        <taxon>Actinomycetes</taxon>
        <taxon>Kitasatosporales</taxon>
        <taxon>Streptomycetaceae</taxon>
        <taxon>Streptomyces</taxon>
    </lineage>
</organism>
<dbReference type="AlphaFoldDB" id="A0A6G4U3X1"/>
<evidence type="ECO:0000256" key="1">
    <source>
        <dbReference type="SAM" id="MobiDB-lite"/>
    </source>
</evidence>
<keyword evidence="2" id="KW-0812">Transmembrane</keyword>
<feature type="region of interest" description="Disordered" evidence="1">
    <location>
        <begin position="164"/>
        <end position="202"/>
    </location>
</feature>
<sequence length="202" mass="20063">MTQRSTSRKPLAIALFGGALGAAVVLLSSGRTWAEGAARTAVADSVLPVSASGRDVTAAPSALAVVGLAALVAVFAVRGPGRRLVAALLALAGAGTVAAAVVGARDSGALAAQAAEATGLSSADVANVTHTGWPWVAVAGGALLLLAGALALRYGADWPAMSGRYERSGVPAPRRAKAAPDPDRPEELWKALDRGEDPTGRA</sequence>